<comment type="caution">
    <text evidence="1">The sequence shown here is derived from an EMBL/GenBank/DDBJ whole genome shotgun (WGS) entry which is preliminary data.</text>
</comment>
<sequence length="64" mass="6949">MSGVSFSLFYCCSHCLNVFAVSYTQNLPAVSLETHFNIFGEGNVGAAFNGNLVIIIKINQFTKA</sequence>
<accession>J9C8A4</accession>
<evidence type="ECO:0000313" key="1">
    <source>
        <dbReference type="EMBL" id="EJW96085.1"/>
    </source>
</evidence>
<proteinExistence type="predicted"/>
<dbReference type="EMBL" id="AMCI01005473">
    <property type="protein sequence ID" value="EJW96085.1"/>
    <property type="molecule type" value="Genomic_DNA"/>
</dbReference>
<gene>
    <name evidence="1" type="ORF">EVA_15809</name>
</gene>
<dbReference type="AlphaFoldDB" id="J9C8A4"/>
<reference evidence="1" key="1">
    <citation type="journal article" date="2012" name="PLoS ONE">
        <title>Gene sets for utilization of primary and secondary nutrition supplies in the distal gut of endangered iberian lynx.</title>
        <authorList>
            <person name="Alcaide M."/>
            <person name="Messina E."/>
            <person name="Richter M."/>
            <person name="Bargiela R."/>
            <person name="Peplies J."/>
            <person name="Huws S.A."/>
            <person name="Newbold C.J."/>
            <person name="Golyshin P.N."/>
            <person name="Simon M.A."/>
            <person name="Lopez G."/>
            <person name="Yakimov M.M."/>
            <person name="Ferrer M."/>
        </authorList>
    </citation>
    <scope>NUCLEOTIDE SEQUENCE</scope>
</reference>
<protein>
    <submittedName>
        <fullName evidence="1">Secreted protein</fullName>
    </submittedName>
</protein>
<organism evidence="1">
    <name type="scientific">gut metagenome</name>
    <dbReference type="NCBI Taxonomy" id="749906"/>
    <lineage>
        <taxon>unclassified sequences</taxon>
        <taxon>metagenomes</taxon>
        <taxon>organismal metagenomes</taxon>
    </lineage>
</organism>
<name>J9C8A4_9ZZZZ</name>